<evidence type="ECO:0000313" key="2">
    <source>
        <dbReference type="Proteomes" id="UP000672526"/>
    </source>
</evidence>
<dbReference type="RefSeq" id="WP_211610461.1">
    <property type="nucleotide sequence ID" value="NZ_CAJNBK010000003.1"/>
</dbReference>
<sequence length="85" mass="9419">MVTLFDLEIAHLARVMGASMIGDLAGPILPATYWRERLHHLLDAQHLTNAQLRSLDSLLLQLDELEARAANNTGTLVTDRMGQRG</sequence>
<evidence type="ECO:0000313" key="1">
    <source>
        <dbReference type="EMBL" id="CAE6721049.1"/>
    </source>
</evidence>
<reference evidence="1 2" key="1">
    <citation type="submission" date="2021-02" db="EMBL/GenBank/DDBJ databases">
        <authorList>
            <person name="Vanwijnsberghe S."/>
        </authorList>
    </citation>
    <scope>NUCLEOTIDE SEQUENCE [LARGE SCALE GENOMIC DNA]</scope>
    <source>
        <strain evidence="1 2">LMG 31837</strain>
    </source>
</reference>
<keyword evidence="2" id="KW-1185">Reference proteome</keyword>
<name>A0ABM8QXS9_9BURK</name>
<dbReference type="Proteomes" id="UP000672526">
    <property type="component" value="Unassembled WGS sequence"/>
</dbReference>
<accession>A0ABM8QXS9</accession>
<gene>
    <name evidence="1" type="ORF">R69888_01601</name>
</gene>
<organism evidence="1 2">
    <name type="scientific">Paraburkholderia haematera</name>
    <dbReference type="NCBI Taxonomy" id="2793077"/>
    <lineage>
        <taxon>Bacteria</taxon>
        <taxon>Pseudomonadati</taxon>
        <taxon>Pseudomonadota</taxon>
        <taxon>Betaproteobacteria</taxon>
        <taxon>Burkholderiales</taxon>
        <taxon>Burkholderiaceae</taxon>
        <taxon>Paraburkholderia</taxon>
    </lineage>
</organism>
<proteinExistence type="predicted"/>
<comment type="caution">
    <text evidence="1">The sequence shown here is derived from an EMBL/GenBank/DDBJ whole genome shotgun (WGS) entry which is preliminary data.</text>
</comment>
<protein>
    <submittedName>
        <fullName evidence="1">Uncharacterized protein</fullName>
    </submittedName>
</protein>
<dbReference type="EMBL" id="CAJNBK010000003">
    <property type="protein sequence ID" value="CAE6721049.1"/>
    <property type="molecule type" value="Genomic_DNA"/>
</dbReference>